<evidence type="ECO:0000256" key="1">
    <source>
        <dbReference type="SAM" id="Coils"/>
    </source>
</evidence>
<dbReference type="Proteomes" id="UP000013782">
    <property type="component" value="Unassembled WGS sequence"/>
</dbReference>
<name>R2SPY2_9ENTE</name>
<dbReference type="AlphaFoldDB" id="R2SPY2"/>
<dbReference type="OrthoDB" id="2186571at2"/>
<organism evidence="3 4">
    <name type="scientific">Enterococcus pallens ATCC BAA-351</name>
    <dbReference type="NCBI Taxonomy" id="1158607"/>
    <lineage>
        <taxon>Bacteria</taxon>
        <taxon>Bacillati</taxon>
        <taxon>Bacillota</taxon>
        <taxon>Bacilli</taxon>
        <taxon>Lactobacillales</taxon>
        <taxon>Enterococcaceae</taxon>
        <taxon>Enterococcus</taxon>
    </lineage>
</organism>
<dbReference type="PATRIC" id="fig|1158607.3.peg.1742"/>
<dbReference type="RefSeq" id="WP_010756775.1">
    <property type="nucleotide sequence ID" value="NZ_ASWD01000006.1"/>
</dbReference>
<feature type="transmembrane region" description="Helical" evidence="2">
    <location>
        <begin position="6"/>
        <end position="26"/>
    </location>
</feature>
<evidence type="ECO:0000313" key="3">
    <source>
        <dbReference type="EMBL" id="EOH94856.1"/>
    </source>
</evidence>
<keyword evidence="2" id="KW-1133">Transmembrane helix</keyword>
<keyword evidence="2" id="KW-0472">Membrane</keyword>
<dbReference type="HOGENOM" id="CLU_2142056_0_0_9"/>
<evidence type="ECO:0000313" key="4">
    <source>
        <dbReference type="Proteomes" id="UP000013782"/>
    </source>
</evidence>
<accession>R2SPY2</accession>
<keyword evidence="1" id="KW-0175">Coiled coil</keyword>
<reference evidence="3 4" key="1">
    <citation type="submission" date="2013-02" db="EMBL/GenBank/DDBJ databases">
        <title>The Genome Sequence of Enterococcus pallens BAA-351.</title>
        <authorList>
            <consortium name="The Broad Institute Genome Sequencing Platform"/>
            <consortium name="The Broad Institute Genome Sequencing Center for Infectious Disease"/>
            <person name="Earl A.M."/>
            <person name="Gilmore M.S."/>
            <person name="Lebreton F."/>
            <person name="Walker B."/>
            <person name="Young S.K."/>
            <person name="Zeng Q."/>
            <person name="Gargeya S."/>
            <person name="Fitzgerald M."/>
            <person name="Haas B."/>
            <person name="Abouelleil A."/>
            <person name="Alvarado L."/>
            <person name="Arachchi H.M."/>
            <person name="Berlin A.M."/>
            <person name="Chapman S.B."/>
            <person name="Dewar J."/>
            <person name="Goldberg J."/>
            <person name="Griggs A."/>
            <person name="Gujja S."/>
            <person name="Hansen M."/>
            <person name="Howarth C."/>
            <person name="Imamovic A."/>
            <person name="Larimer J."/>
            <person name="McCowan C."/>
            <person name="Murphy C."/>
            <person name="Neiman D."/>
            <person name="Pearson M."/>
            <person name="Priest M."/>
            <person name="Roberts A."/>
            <person name="Saif S."/>
            <person name="Shea T."/>
            <person name="Sisk P."/>
            <person name="Sykes S."/>
            <person name="Wortman J."/>
            <person name="Nusbaum C."/>
            <person name="Birren B."/>
        </authorList>
    </citation>
    <scope>NUCLEOTIDE SEQUENCE [LARGE SCALE GENOMIC DNA]</scope>
    <source>
        <strain evidence="3 4">ATCC BAA-351</strain>
    </source>
</reference>
<comment type="caution">
    <text evidence="3">The sequence shown here is derived from an EMBL/GenBank/DDBJ whole genome shotgun (WGS) entry which is preliminary data.</text>
</comment>
<keyword evidence="4" id="KW-1185">Reference proteome</keyword>
<feature type="coiled-coil region" evidence="1">
    <location>
        <begin position="74"/>
        <end position="108"/>
    </location>
</feature>
<dbReference type="EMBL" id="AJAQ01000014">
    <property type="protein sequence ID" value="EOH94856.1"/>
    <property type="molecule type" value="Genomic_DNA"/>
</dbReference>
<protein>
    <submittedName>
        <fullName evidence="3">Uncharacterized protein</fullName>
    </submittedName>
</protein>
<proteinExistence type="predicted"/>
<dbReference type="STRING" id="160454.RV10_GL004926"/>
<keyword evidence="2" id="KW-0812">Transmembrane</keyword>
<gene>
    <name evidence="3" type="ORF">UAU_01778</name>
</gene>
<evidence type="ECO:0000256" key="2">
    <source>
        <dbReference type="SAM" id="Phobius"/>
    </source>
</evidence>
<sequence>MNFLGYPIAEWSILVGLILTLGGLIIRHLGKRMKKFVSDILADFEKKTIYPLIKSINGLSNSFDKETTWVHDQHKEVIKQLEDHDKQLDNHDEKLTAHEERIKTLFRNQGRK</sequence>